<evidence type="ECO:0008006" key="4">
    <source>
        <dbReference type="Google" id="ProtNLM"/>
    </source>
</evidence>
<feature type="transmembrane region" description="Helical" evidence="1">
    <location>
        <begin position="190"/>
        <end position="209"/>
    </location>
</feature>
<sequence length="503" mass="56967">MMDETLPLIKTDSNTIFNSFFATANSFQTPLRAEKNMGTFMFIVNVFNGTLGIGLIMLLDIFVECKLILSSLTFFFVFINIVLSTLYIFDSMARTSGAALALEMGGFPKNEVGQIMFDFPRMLSFYLYGKGRILSFFVSLSYLLFALWCSLSFCYNSLDKIIKSFGFKESFNCSIVSLIIGAPTSTEVCLGYYGLTIGFLILFVVLSVVNPKLFKRLQLVFFLYRILALVLMYTTLIIFFIGSNNSNIANTSSASDDEDWWWPLCRYGSMLSVSFFSLINCNTVIESTTQSYTKHPLRYTLIVDLICFLIYFILSLMNLFFTYKTGIMKDIWMAYTGLGSGWEQETATQKSTVWAMVIRVLIMLLPLITTISIYPSMVAFAAQSIYRFFNIQTFIIYHMWLDILIRAGVSIIPILLCVVYNDAKKILSIVGMSATVIGGMIPSLIQFVSVKHVQKVFGVGMHVTKYFIKYLSSAFIAKVLFVLGAIDICFEMIHFVTCFFVSD</sequence>
<dbReference type="KEGG" id="eiv:EIN_398060"/>
<protein>
    <recommendedName>
        <fullName evidence="4">Amino acid transporter transmembrane domain-containing protein</fullName>
    </recommendedName>
</protein>
<feature type="transmembrane region" description="Helical" evidence="1">
    <location>
        <begin position="394"/>
        <end position="420"/>
    </location>
</feature>
<dbReference type="AlphaFoldDB" id="A0A0A1UDI7"/>
<dbReference type="GeneID" id="14890920"/>
<gene>
    <name evidence="2" type="ORF">EIN_398060</name>
</gene>
<feature type="transmembrane region" description="Helical" evidence="1">
    <location>
        <begin position="475"/>
        <end position="502"/>
    </location>
</feature>
<dbReference type="RefSeq" id="XP_004258647.1">
    <property type="nucleotide sequence ID" value="XM_004258599.1"/>
</dbReference>
<feature type="transmembrane region" description="Helical" evidence="1">
    <location>
        <begin position="426"/>
        <end position="445"/>
    </location>
</feature>
<evidence type="ECO:0000313" key="2">
    <source>
        <dbReference type="EMBL" id="ELP91876.1"/>
    </source>
</evidence>
<organism evidence="2 3">
    <name type="scientific">Entamoeba invadens IP1</name>
    <dbReference type="NCBI Taxonomy" id="370355"/>
    <lineage>
        <taxon>Eukaryota</taxon>
        <taxon>Amoebozoa</taxon>
        <taxon>Evosea</taxon>
        <taxon>Archamoebae</taxon>
        <taxon>Mastigamoebida</taxon>
        <taxon>Entamoebidae</taxon>
        <taxon>Entamoeba</taxon>
    </lineage>
</organism>
<dbReference type="Proteomes" id="UP000014680">
    <property type="component" value="Unassembled WGS sequence"/>
</dbReference>
<dbReference type="PANTHER" id="PTHR16189">
    <property type="entry name" value="TRANSMEMBRANE PROTEIN 104-RELATED"/>
    <property type="match status" value="1"/>
</dbReference>
<keyword evidence="3" id="KW-1185">Reference proteome</keyword>
<accession>A0A0A1UDI7</accession>
<keyword evidence="1" id="KW-1133">Transmembrane helix</keyword>
<proteinExistence type="predicted"/>
<dbReference type="PANTHER" id="PTHR16189:SF13">
    <property type="entry name" value="AMINO ACID TRANSPORTER TRANSMEMBRANE DOMAIN-CONTAINING PROTEIN"/>
    <property type="match status" value="1"/>
</dbReference>
<feature type="transmembrane region" description="Helical" evidence="1">
    <location>
        <begin position="133"/>
        <end position="153"/>
    </location>
</feature>
<feature type="transmembrane region" description="Helical" evidence="1">
    <location>
        <begin position="360"/>
        <end position="382"/>
    </location>
</feature>
<dbReference type="OMA" id="IDICFEM"/>
<name>A0A0A1UDI7_ENTIV</name>
<reference evidence="2 3" key="1">
    <citation type="submission" date="2012-10" db="EMBL/GenBank/DDBJ databases">
        <authorList>
            <person name="Zafar N."/>
            <person name="Inman J."/>
            <person name="Hall N."/>
            <person name="Lorenzi H."/>
            <person name="Caler E."/>
        </authorList>
    </citation>
    <scope>NUCLEOTIDE SEQUENCE [LARGE SCALE GENOMIC DNA]</scope>
    <source>
        <strain evidence="2 3">IP1</strain>
    </source>
</reference>
<dbReference type="VEuPathDB" id="AmoebaDB:EIN_398060"/>
<evidence type="ECO:0000313" key="3">
    <source>
        <dbReference type="Proteomes" id="UP000014680"/>
    </source>
</evidence>
<feature type="transmembrane region" description="Helical" evidence="1">
    <location>
        <begin position="40"/>
        <end position="60"/>
    </location>
</feature>
<evidence type="ECO:0000256" key="1">
    <source>
        <dbReference type="SAM" id="Phobius"/>
    </source>
</evidence>
<keyword evidence="1" id="KW-0472">Membrane</keyword>
<feature type="transmembrane region" description="Helical" evidence="1">
    <location>
        <begin position="301"/>
        <end position="323"/>
    </location>
</feature>
<feature type="transmembrane region" description="Helical" evidence="1">
    <location>
        <begin position="221"/>
        <end position="241"/>
    </location>
</feature>
<feature type="transmembrane region" description="Helical" evidence="1">
    <location>
        <begin position="67"/>
        <end position="89"/>
    </location>
</feature>
<keyword evidence="1" id="KW-0812">Transmembrane</keyword>
<dbReference type="OrthoDB" id="28446at2759"/>
<dbReference type="EMBL" id="KB206411">
    <property type="protein sequence ID" value="ELP91876.1"/>
    <property type="molecule type" value="Genomic_DNA"/>
</dbReference>